<feature type="transmembrane region" description="Helical" evidence="1">
    <location>
        <begin position="602"/>
        <end position="620"/>
    </location>
</feature>
<feature type="transmembrane region" description="Helical" evidence="1">
    <location>
        <begin position="689"/>
        <end position="710"/>
    </location>
</feature>
<evidence type="ECO:0000313" key="3">
    <source>
        <dbReference type="Proteomes" id="UP000245489"/>
    </source>
</evidence>
<reference evidence="2 3" key="1">
    <citation type="submission" date="2018-05" db="EMBL/GenBank/DDBJ databases">
        <title>Genomic Encyclopedia of Archaeal and Bacterial Type Strains, Phase II (KMG-II): from individual species to whole genera.</title>
        <authorList>
            <person name="Goeker M."/>
        </authorList>
    </citation>
    <scope>NUCLEOTIDE SEQUENCE [LARGE SCALE GENOMIC DNA]</scope>
    <source>
        <strain evidence="2 3">DSM 22214</strain>
    </source>
</reference>
<keyword evidence="1" id="KW-0812">Transmembrane</keyword>
<keyword evidence="1" id="KW-0472">Membrane</keyword>
<comment type="caution">
    <text evidence="2">The sequence shown here is derived from an EMBL/GenBank/DDBJ whole genome shotgun (WGS) entry which is preliminary data.</text>
</comment>
<protein>
    <submittedName>
        <fullName evidence="2">Uncharacterized protein</fullName>
    </submittedName>
</protein>
<evidence type="ECO:0000313" key="2">
    <source>
        <dbReference type="EMBL" id="PWK27868.1"/>
    </source>
</evidence>
<dbReference type="AlphaFoldDB" id="A0A316EBN2"/>
<accession>A0A316EBN2</accession>
<gene>
    <name evidence="2" type="ORF">LV89_01275</name>
</gene>
<feature type="transmembrane region" description="Helical" evidence="1">
    <location>
        <begin position="632"/>
        <end position="653"/>
    </location>
</feature>
<proteinExistence type="predicted"/>
<keyword evidence="3" id="KW-1185">Reference proteome</keyword>
<sequence length="782" mass="91420">MSIVVTNNPIKTLNNKISQLEASSDDYHPLFIEILVYLNDLILSGDYYFKNDSLNIDKIKTINQAEMIKTAPVEIEQSNEAKAIDSDNDAIKIINYVSLIAVVEKIQDEFIEKRKEYLRSGILGKEVKKDLDNGLFSFTLPEFINRGLPEFKESKATANNLDIKKLNALTVLLYFNMAIVEEDENLACNAFQIDKLTRISKYLDEGANESSSLDLKHQHFKTILLDKIIFLKKKVELRLRISEEDDLNLTEMDELKKIDKSSSDDNVSNIYTELYEKCIDFYVYKKRPYQKSPIERNTVFGANGNRIYFQSDKEFVLSSCEDVWKWSRHLRKRLKDESLPHNEALAEIELVLDTIKKRINSFRNNSNIEDNFQSFTYSSAYNLLFNTYIKVLLKKETVDKFKNCLADASKDNLDDINFIRDIFNKIKDKQDDTGIYDYHPYQTLLNFFRNFTASVREDIFCLGIDKENLEEKNETATIKKIETKIVLISGLYEDAIRLFNKNLKWCKSKHWNPIYLELLSCTIENESEGVKRNLFIDSSFVLPDNFDKIQEKWYAESQYRMVTMRSTKNRAQFEIHRIITENSVDRKKEEFEKKVKENEFKAVQIIAMFITISTFVLTNVKAFENKSLSASLAVMFAFAACMLLFNAFFKWLIRDSILVNLDMLRSGKTRKEKKNLIEQLTSFFTDYKYSFSDVILLSLILGCGLLSGYYRSIADSQQTKDKEKHQEVILGYKGEVVEAYSDTLKKIHTSYDKSYKRDSLRYSREDSIRKYIEKYVKPNAMR</sequence>
<dbReference type="EMBL" id="QGGO01000005">
    <property type="protein sequence ID" value="PWK27868.1"/>
    <property type="molecule type" value="Genomic_DNA"/>
</dbReference>
<dbReference type="RefSeq" id="WP_109742035.1">
    <property type="nucleotide sequence ID" value="NZ_QGGO01000005.1"/>
</dbReference>
<organism evidence="2 3">
    <name type="scientific">Arcicella aurantiaca</name>
    <dbReference type="NCBI Taxonomy" id="591202"/>
    <lineage>
        <taxon>Bacteria</taxon>
        <taxon>Pseudomonadati</taxon>
        <taxon>Bacteroidota</taxon>
        <taxon>Cytophagia</taxon>
        <taxon>Cytophagales</taxon>
        <taxon>Flectobacillaceae</taxon>
        <taxon>Arcicella</taxon>
    </lineage>
</organism>
<keyword evidence="1" id="KW-1133">Transmembrane helix</keyword>
<dbReference type="Proteomes" id="UP000245489">
    <property type="component" value="Unassembled WGS sequence"/>
</dbReference>
<name>A0A316EBN2_9BACT</name>
<evidence type="ECO:0000256" key="1">
    <source>
        <dbReference type="SAM" id="Phobius"/>
    </source>
</evidence>